<dbReference type="InterPro" id="IPR006680">
    <property type="entry name" value="Amidohydro-rel"/>
</dbReference>
<dbReference type="Gene3D" id="3.20.20.140">
    <property type="entry name" value="Metal-dependent hydrolases"/>
    <property type="match status" value="1"/>
</dbReference>
<dbReference type="AlphaFoldDB" id="A0A418KM48"/>
<dbReference type="InterPro" id="IPR032466">
    <property type="entry name" value="Metal_Hydrolase"/>
</dbReference>
<dbReference type="SUPFAM" id="SSF51556">
    <property type="entry name" value="Metallo-dependent hydrolases"/>
    <property type="match status" value="1"/>
</dbReference>
<reference evidence="3 4" key="1">
    <citation type="submission" date="2018-09" db="EMBL/GenBank/DDBJ databases">
        <title>Isolation, diversity and antifungal activity of actinobacteria from wheat.</title>
        <authorList>
            <person name="Han C."/>
        </authorList>
    </citation>
    <scope>NUCLEOTIDE SEQUENCE [LARGE SCALE GENOMIC DNA]</scope>
    <source>
        <strain evidence="3 4">NEAU-YY265</strain>
    </source>
</reference>
<dbReference type="InterPro" id="IPR032465">
    <property type="entry name" value="ACMSD"/>
</dbReference>
<dbReference type="GO" id="GO:0019748">
    <property type="term" value="P:secondary metabolic process"/>
    <property type="evidence" value="ECO:0007669"/>
    <property type="project" value="TreeGrafter"/>
</dbReference>
<organism evidence="3 4">
    <name type="scientific">Jiangella rhizosphaerae</name>
    <dbReference type="NCBI Taxonomy" id="2293569"/>
    <lineage>
        <taxon>Bacteria</taxon>
        <taxon>Bacillati</taxon>
        <taxon>Actinomycetota</taxon>
        <taxon>Actinomycetes</taxon>
        <taxon>Jiangellales</taxon>
        <taxon>Jiangellaceae</taxon>
        <taxon>Jiangella</taxon>
    </lineage>
</organism>
<dbReference type="GO" id="GO:0016787">
    <property type="term" value="F:hydrolase activity"/>
    <property type="evidence" value="ECO:0007669"/>
    <property type="project" value="UniProtKB-KW"/>
</dbReference>
<evidence type="ECO:0000313" key="3">
    <source>
        <dbReference type="EMBL" id="RIQ19002.1"/>
    </source>
</evidence>
<dbReference type="EMBL" id="QUAL01000184">
    <property type="protein sequence ID" value="RIQ19002.1"/>
    <property type="molecule type" value="Genomic_DNA"/>
</dbReference>
<dbReference type="PANTHER" id="PTHR21240:SF28">
    <property type="entry name" value="ISO-OROTATE DECARBOXYLASE (EUROFUNG)"/>
    <property type="match status" value="1"/>
</dbReference>
<dbReference type="PANTHER" id="PTHR21240">
    <property type="entry name" value="2-AMINO-3-CARBOXYLMUCONATE-6-SEMIALDEHYDE DECARBOXYLASE"/>
    <property type="match status" value="1"/>
</dbReference>
<evidence type="ECO:0000256" key="1">
    <source>
        <dbReference type="ARBA" id="ARBA00023239"/>
    </source>
</evidence>
<dbReference type="RefSeq" id="WP_119661660.1">
    <property type="nucleotide sequence ID" value="NZ_QUAL01000184.1"/>
</dbReference>
<protein>
    <submittedName>
        <fullName evidence="3">Amidohydrolase</fullName>
    </submittedName>
</protein>
<sequence length="261" mass="28606">MHDAHPARHRPARIVDAHVHLGHFRNFHIPQNDVDGVVAAMDAMGIDVAVVSAHAAISSDVVYGNDLVLEAMARRPDRIVGYCVVNPNYPDSVTGELERCFEHPGFRGVKVHPELHGDHPLDSRAYRPMWEFAAERGLPVLSHSYFGGDSLDVFGQLAERYPTAQVILGHAGQDFPMDDVVALVENHDNVWLDLCGALSNDGAVDALTGALGSTRILFGSDLPFVNGALQLGTLLYSRLTAEQVADIAYRNAERLFRVARR</sequence>
<evidence type="ECO:0000259" key="2">
    <source>
        <dbReference type="Pfam" id="PF04909"/>
    </source>
</evidence>
<feature type="domain" description="Amidohydrolase-related" evidence="2">
    <location>
        <begin position="15"/>
        <end position="257"/>
    </location>
</feature>
<evidence type="ECO:0000313" key="4">
    <source>
        <dbReference type="Proteomes" id="UP000284057"/>
    </source>
</evidence>
<dbReference type="Proteomes" id="UP000284057">
    <property type="component" value="Unassembled WGS sequence"/>
</dbReference>
<keyword evidence="1" id="KW-0456">Lyase</keyword>
<dbReference type="CDD" id="cd01292">
    <property type="entry name" value="metallo-dependent_hydrolases"/>
    <property type="match status" value="1"/>
</dbReference>
<name>A0A418KM48_9ACTN</name>
<comment type="caution">
    <text evidence="3">The sequence shown here is derived from an EMBL/GenBank/DDBJ whole genome shotgun (WGS) entry which is preliminary data.</text>
</comment>
<dbReference type="GO" id="GO:0005737">
    <property type="term" value="C:cytoplasm"/>
    <property type="evidence" value="ECO:0007669"/>
    <property type="project" value="TreeGrafter"/>
</dbReference>
<accession>A0A418KM48</accession>
<proteinExistence type="predicted"/>
<dbReference type="GO" id="GO:0016831">
    <property type="term" value="F:carboxy-lyase activity"/>
    <property type="evidence" value="ECO:0007669"/>
    <property type="project" value="InterPro"/>
</dbReference>
<keyword evidence="3" id="KW-0378">Hydrolase</keyword>
<gene>
    <name evidence="3" type="ORF">DY240_20260</name>
</gene>
<dbReference type="OrthoDB" id="8673173at2"/>
<keyword evidence="4" id="KW-1185">Reference proteome</keyword>
<dbReference type="Pfam" id="PF04909">
    <property type="entry name" value="Amidohydro_2"/>
    <property type="match status" value="1"/>
</dbReference>